<evidence type="ECO:0008006" key="3">
    <source>
        <dbReference type="Google" id="ProtNLM"/>
    </source>
</evidence>
<sequence length="120" mass="12958">MRLRGPSPDWPDSERDCPATTAWSYKYTSGILPGMSDTTIKVPAGVRDRLAVLARERSTTIRDLVEALANAEPTAAERAAQLEENLAVLREGFGVELSDGDLDAGRAFWQSVADRPGAGK</sequence>
<keyword evidence="2" id="KW-1185">Reference proteome</keyword>
<protein>
    <recommendedName>
        <fullName evidence="3">Arc-like DNA binding domain-containing protein</fullName>
    </recommendedName>
</protein>
<name>A0A8J3R0E0_9ACTN</name>
<organism evidence="1 2">
    <name type="scientific">Rugosimonospora africana</name>
    <dbReference type="NCBI Taxonomy" id="556532"/>
    <lineage>
        <taxon>Bacteria</taxon>
        <taxon>Bacillati</taxon>
        <taxon>Actinomycetota</taxon>
        <taxon>Actinomycetes</taxon>
        <taxon>Micromonosporales</taxon>
        <taxon>Micromonosporaceae</taxon>
        <taxon>Rugosimonospora</taxon>
    </lineage>
</organism>
<evidence type="ECO:0000313" key="1">
    <source>
        <dbReference type="EMBL" id="GIH19906.1"/>
    </source>
</evidence>
<accession>A0A8J3R0E0</accession>
<proteinExistence type="predicted"/>
<dbReference type="EMBL" id="BONZ01000086">
    <property type="protein sequence ID" value="GIH19906.1"/>
    <property type="molecule type" value="Genomic_DNA"/>
</dbReference>
<dbReference type="AlphaFoldDB" id="A0A8J3R0E0"/>
<comment type="caution">
    <text evidence="1">The sequence shown here is derived from an EMBL/GenBank/DDBJ whole genome shotgun (WGS) entry which is preliminary data.</text>
</comment>
<gene>
    <name evidence="1" type="ORF">Raf01_80780</name>
</gene>
<evidence type="ECO:0000313" key="2">
    <source>
        <dbReference type="Proteomes" id="UP000642748"/>
    </source>
</evidence>
<dbReference type="Proteomes" id="UP000642748">
    <property type="component" value="Unassembled WGS sequence"/>
</dbReference>
<reference evidence="1" key="1">
    <citation type="submission" date="2021-01" db="EMBL/GenBank/DDBJ databases">
        <title>Whole genome shotgun sequence of Rugosimonospora africana NBRC 104875.</title>
        <authorList>
            <person name="Komaki H."/>
            <person name="Tamura T."/>
        </authorList>
    </citation>
    <scope>NUCLEOTIDE SEQUENCE</scope>
    <source>
        <strain evidence="1">NBRC 104875</strain>
    </source>
</reference>